<dbReference type="PANTHER" id="PTHR13887">
    <property type="entry name" value="GLUTATHIONE S-TRANSFERASE KAPPA"/>
    <property type="match status" value="1"/>
</dbReference>
<name>A0A432M9W8_9GAMM</name>
<dbReference type="RefSeq" id="WP_126683446.1">
    <property type="nucleotide sequence ID" value="NZ_RYYV01000002.1"/>
</dbReference>
<dbReference type="InterPro" id="IPR036249">
    <property type="entry name" value="Thioredoxin-like_sf"/>
</dbReference>
<evidence type="ECO:0000313" key="3">
    <source>
        <dbReference type="Proteomes" id="UP000274358"/>
    </source>
</evidence>
<organism evidence="2 3">
    <name type="scientific">Dyella choica</name>
    <dbReference type="NCBI Taxonomy" id="1927959"/>
    <lineage>
        <taxon>Bacteria</taxon>
        <taxon>Pseudomonadati</taxon>
        <taxon>Pseudomonadota</taxon>
        <taxon>Gammaproteobacteria</taxon>
        <taxon>Lysobacterales</taxon>
        <taxon>Rhodanobacteraceae</taxon>
        <taxon>Dyella</taxon>
    </lineage>
</organism>
<feature type="domain" description="DSBA-like thioredoxin" evidence="1">
    <location>
        <begin position="6"/>
        <end position="208"/>
    </location>
</feature>
<dbReference type="SUPFAM" id="SSF52833">
    <property type="entry name" value="Thioredoxin-like"/>
    <property type="match status" value="1"/>
</dbReference>
<dbReference type="OrthoDB" id="9799122at2"/>
<comment type="caution">
    <text evidence="2">The sequence shown here is derived from an EMBL/GenBank/DDBJ whole genome shotgun (WGS) entry which is preliminary data.</text>
</comment>
<dbReference type="EMBL" id="RYYV01000002">
    <property type="protein sequence ID" value="RUL78989.1"/>
    <property type="molecule type" value="Genomic_DNA"/>
</dbReference>
<dbReference type="Gene3D" id="3.40.30.10">
    <property type="entry name" value="Glutaredoxin"/>
    <property type="match status" value="1"/>
</dbReference>
<dbReference type="Pfam" id="PF01323">
    <property type="entry name" value="DSBA"/>
    <property type="match status" value="1"/>
</dbReference>
<dbReference type="GO" id="GO:0016491">
    <property type="term" value="F:oxidoreductase activity"/>
    <property type="evidence" value="ECO:0007669"/>
    <property type="project" value="InterPro"/>
</dbReference>
<evidence type="ECO:0000313" key="2">
    <source>
        <dbReference type="EMBL" id="RUL78989.1"/>
    </source>
</evidence>
<evidence type="ECO:0000259" key="1">
    <source>
        <dbReference type="Pfam" id="PF01323"/>
    </source>
</evidence>
<sequence>MHSIKVDVTYDFICPWCWIAHRHLRMAIEKAGADGAINTAYVPYELNPHMPKSGTSRKQYRTAKFGSWDRSLLMDAQVTQAGCLVGLDFHYDRVALTPNTRLAHQLMAYAKEHGESRQVDALYEAIFAAYFSEGRDIGSLEVLVELAIETGFNGEQARHYLQANAGEHEVVRAQRQAMADGVRSVPSIRIGDIGISGAQPADVLREAIEAAGAVEP</sequence>
<dbReference type="CDD" id="cd03024">
    <property type="entry name" value="DsbA_FrnE"/>
    <property type="match status" value="1"/>
</dbReference>
<gene>
    <name evidence="2" type="ORF">EKH80_04110</name>
</gene>
<dbReference type="InterPro" id="IPR001853">
    <property type="entry name" value="DSBA-like_thioredoxin_dom"/>
</dbReference>
<accession>A0A432M9W8</accession>
<proteinExistence type="predicted"/>
<dbReference type="AlphaFoldDB" id="A0A432M9W8"/>
<reference evidence="2 3" key="1">
    <citation type="submission" date="2018-12" db="EMBL/GenBank/DDBJ databases">
        <title>Dyella dinghuensis sp. nov. DHOA06 and Dyella choica sp. nov. 4M-K27, isolated from forest soil.</title>
        <authorList>
            <person name="Qiu L.-H."/>
            <person name="Gao Z.-H."/>
        </authorList>
    </citation>
    <scope>NUCLEOTIDE SEQUENCE [LARGE SCALE GENOMIC DNA]</scope>
    <source>
        <strain evidence="2 3">4M-K27</strain>
    </source>
</reference>
<protein>
    <submittedName>
        <fullName evidence="2">DsbA family oxidoreductase</fullName>
    </submittedName>
</protein>
<keyword evidence="3" id="KW-1185">Reference proteome</keyword>
<dbReference type="PANTHER" id="PTHR13887:SF41">
    <property type="entry name" value="THIOREDOXIN SUPERFAMILY PROTEIN"/>
    <property type="match status" value="1"/>
</dbReference>
<dbReference type="Proteomes" id="UP000274358">
    <property type="component" value="Unassembled WGS sequence"/>
</dbReference>